<comment type="caution">
    <text evidence="1">The sequence shown here is derived from an EMBL/GenBank/DDBJ whole genome shotgun (WGS) entry which is preliminary data.</text>
</comment>
<accession>A0A3N0BZ25</accession>
<organism evidence="1 2">
    <name type="scientific">Pedobacter jejuensis</name>
    <dbReference type="NCBI Taxonomy" id="1268550"/>
    <lineage>
        <taxon>Bacteria</taxon>
        <taxon>Pseudomonadati</taxon>
        <taxon>Bacteroidota</taxon>
        <taxon>Sphingobacteriia</taxon>
        <taxon>Sphingobacteriales</taxon>
        <taxon>Sphingobacteriaceae</taxon>
        <taxon>Pedobacter</taxon>
    </lineage>
</organism>
<dbReference type="InterPro" id="IPR014917">
    <property type="entry name" value="DUF1800"/>
</dbReference>
<gene>
    <name evidence="1" type="ORF">D7004_05305</name>
</gene>
<name>A0A3N0BZ25_9SPHI</name>
<keyword evidence="2" id="KW-1185">Reference proteome</keyword>
<dbReference type="Pfam" id="PF08811">
    <property type="entry name" value="DUF1800"/>
    <property type="match status" value="1"/>
</dbReference>
<dbReference type="RefSeq" id="WP_123204833.1">
    <property type="nucleotide sequence ID" value="NZ_RBEE01000008.1"/>
</dbReference>
<sequence>MAINVYSGNFGSKELNHLLKRTLFGAKRNDINTLVGQSVTQVVDLLLKDLPLPNPPINNYNDTGYTDANVPAGQTWVNAIYTDGTANSRRVASFKSWWLTQMLNQPISLREKMTLFWHNHFATEADTIDDARYIYKHNNLLRSLAFGNFKTLVKQVTIDPAMVRYLNGYASTKSAPDENYSRELQELFTVGKGPDSKYTEADVKAAARLLTGYKLDGIAINTVFDANRHDATDKQFSSFYGSKLIKGRTGADGAKEVDDLLDMIFTQVEVSKYICRRLYRFFVYYDIASDVESNIIIPLAEIFRNANYEIKPVLKALLTSSHFFLPQNRSCNIKSPVDFVVGLAREFEIVFPDASDYVNVYYMSDYLRSTASNLQQNLGDPPNVSGWPAYYQVPQFYELWINSDTLPKRNIFTDRFISTGYTRNGKKIVIDPIAYTSKFSKPEDPNVLVDEAIAHLYTIDVSAEVKKFLKSILLSNQVTDNYWTTAWLDYKAAPTTMKTTIVQTRLQEFYKYIMNLEEYQLS</sequence>
<evidence type="ECO:0000313" key="1">
    <source>
        <dbReference type="EMBL" id="RNL55103.1"/>
    </source>
</evidence>
<evidence type="ECO:0000313" key="2">
    <source>
        <dbReference type="Proteomes" id="UP000274046"/>
    </source>
</evidence>
<proteinExistence type="predicted"/>
<dbReference type="EMBL" id="RBEE01000008">
    <property type="protein sequence ID" value="RNL55103.1"/>
    <property type="molecule type" value="Genomic_DNA"/>
</dbReference>
<dbReference type="AlphaFoldDB" id="A0A3N0BZ25"/>
<protein>
    <submittedName>
        <fullName evidence="1">DUF1800 domain-containing protein</fullName>
    </submittedName>
</protein>
<dbReference type="Proteomes" id="UP000274046">
    <property type="component" value="Unassembled WGS sequence"/>
</dbReference>
<dbReference type="OrthoDB" id="9772295at2"/>
<reference evidence="1 2" key="1">
    <citation type="submission" date="2018-10" db="EMBL/GenBank/DDBJ databases">
        <title>Genome sequencing of Pedobacter jejuensis TNB23.</title>
        <authorList>
            <person name="Cho Y.-J."/>
            <person name="Cho A."/>
            <person name="Kim O.-S."/>
        </authorList>
    </citation>
    <scope>NUCLEOTIDE SEQUENCE [LARGE SCALE GENOMIC DNA]</scope>
    <source>
        <strain evidence="1 2">TNB23</strain>
    </source>
</reference>